<dbReference type="Pfam" id="PF00440">
    <property type="entry name" value="TetR_N"/>
    <property type="match status" value="1"/>
</dbReference>
<proteinExistence type="predicted"/>
<evidence type="ECO:0000313" key="4">
    <source>
        <dbReference type="EMBL" id="QBG37642.1"/>
    </source>
</evidence>
<evidence type="ECO:0000256" key="2">
    <source>
        <dbReference type="PROSITE-ProRule" id="PRU00335"/>
    </source>
</evidence>
<evidence type="ECO:0000313" key="5">
    <source>
        <dbReference type="Proteomes" id="UP000290244"/>
    </source>
</evidence>
<keyword evidence="5" id="KW-1185">Reference proteome</keyword>
<feature type="DNA-binding region" description="H-T-H motif" evidence="2">
    <location>
        <begin position="35"/>
        <end position="54"/>
    </location>
</feature>
<gene>
    <name evidence="4" type="ORF">EMK97_18865</name>
</gene>
<dbReference type="PROSITE" id="PS50977">
    <property type="entry name" value="HTH_TETR_2"/>
    <property type="match status" value="1"/>
</dbReference>
<dbReference type="InterPro" id="IPR001647">
    <property type="entry name" value="HTH_TetR"/>
</dbReference>
<dbReference type="PANTHER" id="PTHR43479">
    <property type="entry name" value="ACREF/ENVCD OPERON REPRESSOR-RELATED"/>
    <property type="match status" value="1"/>
</dbReference>
<dbReference type="OrthoDB" id="63332at2"/>
<accession>A0A4P6PCY9</accession>
<dbReference type="InterPro" id="IPR050624">
    <property type="entry name" value="HTH-type_Tx_Regulator"/>
</dbReference>
<dbReference type="Gene3D" id="1.10.357.10">
    <property type="entry name" value="Tetracycline Repressor, domain 2"/>
    <property type="match status" value="1"/>
</dbReference>
<sequence>MTPRIIDDTALQAREELIIDSAVKLIAKVGIENLTMDKVVAQVPFSKGTVYKHFEGKEDLLLAISNRAIKLLAELFIKAFHFEGCARERMLLANFSYLLYAILYPELFQTCICAKAPNVVGKSSAERIQEQEVLETKLMGAIFGIFEEAIANESLTLPAHMDLQQLTFANWSMAYGTIALLSAEVEQCSGRTNLVVERELFNQSNLLFDGLQWQPLTKDKMHCDELRKALEQVYPVELRLIKEKGRELKF</sequence>
<evidence type="ECO:0000256" key="1">
    <source>
        <dbReference type="ARBA" id="ARBA00023125"/>
    </source>
</evidence>
<reference evidence="4 5" key="1">
    <citation type="submission" date="2018-12" db="EMBL/GenBank/DDBJ databases">
        <title>Complete genome of Litorilituus sediminis.</title>
        <authorList>
            <person name="Liu A."/>
            <person name="Rong J."/>
        </authorList>
    </citation>
    <scope>NUCLEOTIDE SEQUENCE [LARGE SCALE GENOMIC DNA]</scope>
    <source>
        <strain evidence="4 5">JCM 17549</strain>
    </source>
</reference>
<evidence type="ECO:0000259" key="3">
    <source>
        <dbReference type="PROSITE" id="PS50977"/>
    </source>
</evidence>
<dbReference type="Proteomes" id="UP000290244">
    <property type="component" value="Chromosome"/>
</dbReference>
<dbReference type="PANTHER" id="PTHR43479:SF11">
    <property type="entry name" value="ACREF_ENVCD OPERON REPRESSOR-RELATED"/>
    <property type="match status" value="1"/>
</dbReference>
<dbReference type="PRINTS" id="PR00455">
    <property type="entry name" value="HTHTETR"/>
</dbReference>
<protein>
    <submittedName>
        <fullName evidence="4">TetR/AcrR family transcriptional regulator</fullName>
    </submittedName>
</protein>
<name>A0A4P6PCY9_9GAMM</name>
<organism evidence="4 5">
    <name type="scientific">Litorilituus sediminis</name>
    <dbReference type="NCBI Taxonomy" id="718192"/>
    <lineage>
        <taxon>Bacteria</taxon>
        <taxon>Pseudomonadati</taxon>
        <taxon>Pseudomonadota</taxon>
        <taxon>Gammaproteobacteria</taxon>
        <taxon>Alteromonadales</taxon>
        <taxon>Colwelliaceae</taxon>
        <taxon>Litorilituus</taxon>
    </lineage>
</organism>
<dbReference type="InterPro" id="IPR009057">
    <property type="entry name" value="Homeodomain-like_sf"/>
</dbReference>
<dbReference type="SUPFAM" id="SSF46689">
    <property type="entry name" value="Homeodomain-like"/>
    <property type="match status" value="1"/>
</dbReference>
<dbReference type="RefSeq" id="WP_130604303.1">
    <property type="nucleotide sequence ID" value="NZ_CP034759.1"/>
</dbReference>
<dbReference type="GO" id="GO:0003677">
    <property type="term" value="F:DNA binding"/>
    <property type="evidence" value="ECO:0007669"/>
    <property type="project" value="UniProtKB-UniRule"/>
</dbReference>
<keyword evidence="1 2" id="KW-0238">DNA-binding</keyword>
<dbReference type="EMBL" id="CP034759">
    <property type="protein sequence ID" value="QBG37642.1"/>
    <property type="molecule type" value="Genomic_DNA"/>
</dbReference>
<feature type="domain" description="HTH tetR-type" evidence="3">
    <location>
        <begin position="12"/>
        <end position="72"/>
    </location>
</feature>
<dbReference type="KEGG" id="lsd:EMK97_18865"/>
<dbReference type="AlphaFoldDB" id="A0A4P6PCY9"/>